<proteinExistence type="predicted"/>
<accession>A0AC60QKV4</accession>
<gene>
    <name evidence="1" type="ORF">HPB47_018721</name>
</gene>
<evidence type="ECO:0000313" key="2">
    <source>
        <dbReference type="Proteomes" id="UP000805193"/>
    </source>
</evidence>
<organism evidence="1 2">
    <name type="scientific">Ixodes persulcatus</name>
    <name type="common">Taiga tick</name>
    <dbReference type="NCBI Taxonomy" id="34615"/>
    <lineage>
        <taxon>Eukaryota</taxon>
        <taxon>Metazoa</taxon>
        <taxon>Ecdysozoa</taxon>
        <taxon>Arthropoda</taxon>
        <taxon>Chelicerata</taxon>
        <taxon>Arachnida</taxon>
        <taxon>Acari</taxon>
        <taxon>Parasitiformes</taxon>
        <taxon>Ixodida</taxon>
        <taxon>Ixodoidea</taxon>
        <taxon>Ixodidae</taxon>
        <taxon>Ixodinae</taxon>
        <taxon>Ixodes</taxon>
    </lineage>
</organism>
<sequence length="162" mass="18733">MVHEKEVEHPYPNLKVIDEFVALMVELIEVMTSRFPARALRLGTTQEGVLDKVLAYLDDWERHADGKAFFNRNTSEGLRVTLQSTKELLAYLTHRVEYPYLMTSRLSQDCIERLFGFVRPSSGANDNRTLTQFCVIMRCLSLCSLVKSPEMGMWHLASWINF</sequence>
<dbReference type="EMBL" id="JABSTQ010007984">
    <property type="protein sequence ID" value="KAG0435027.1"/>
    <property type="molecule type" value="Genomic_DNA"/>
</dbReference>
<evidence type="ECO:0000313" key="1">
    <source>
        <dbReference type="EMBL" id="KAG0435027.1"/>
    </source>
</evidence>
<comment type="caution">
    <text evidence="1">The sequence shown here is derived from an EMBL/GenBank/DDBJ whole genome shotgun (WGS) entry which is preliminary data.</text>
</comment>
<name>A0AC60QKV4_IXOPE</name>
<protein>
    <submittedName>
        <fullName evidence="1">Uncharacterized protein</fullName>
    </submittedName>
</protein>
<dbReference type="Proteomes" id="UP000805193">
    <property type="component" value="Unassembled WGS sequence"/>
</dbReference>
<reference evidence="1 2" key="1">
    <citation type="journal article" date="2020" name="Cell">
        <title>Large-Scale Comparative Analyses of Tick Genomes Elucidate Their Genetic Diversity and Vector Capacities.</title>
        <authorList>
            <consortium name="Tick Genome and Microbiome Consortium (TIGMIC)"/>
            <person name="Jia N."/>
            <person name="Wang J."/>
            <person name="Shi W."/>
            <person name="Du L."/>
            <person name="Sun Y."/>
            <person name="Zhan W."/>
            <person name="Jiang J.F."/>
            <person name="Wang Q."/>
            <person name="Zhang B."/>
            <person name="Ji P."/>
            <person name="Bell-Sakyi L."/>
            <person name="Cui X.M."/>
            <person name="Yuan T.T."/>
            <person name="Jiang B.G."/>
            <person name="Yang W.F."/>
            <person name="Lam T.T."/>
            <person name="Chang Q.C."/>
            <person name="Ding S.J."/>
            <person name="Wang X.J."/>
            <person name="Zhu J.G."/>
            <person name="Ruan X.D."/>
            <person name="Zhao L."/>
            <person name="Wei J.T."/>
            <person name="Ye R.Z."/>
            <person name="Que T.C."/>
            <person name="Du C.H."/>
            <person name="Zhou Y.H."/>
            <person name="Cheng J.X."/>
            <person name="Dai P.F."/>
            <person name="Guo W.B."/>
            <person name="Han X.H."/>
            <person name="Huang E.J."/>
            <person name="Li L.F."/>
            <person name="Wei W."/>
            <person name="Gao Y.C."/>
            <person name="Liu J.Z."/>
            <person name="Shao H.Z."/>
            <person name="Wang X."/>
            <person name="Wang C.C."/>
            <person name="Yang T.C."/>
            <person name="Huo Q.B."/>
            <person name="Li W."/>
            <person name="Chen H.Y."/>
            <person name="Chen S.E."/>
            <person name="Zhou L.G."/>
            <person name="Ni X.B."/>
            <person name="Tian J.H."/>
            <person name="Sheng Y."/>
            <person name="Liu T."/>
            <person name="Pan Y.S."/>
            <person name="Xia L.Y."/>
            <person name="Li J."/>
            <person name="Zhao F."/>
            <person name="Cao W.C."/>
        </authorList>
    </citation>
    <scope>NUCLEOTIDE SEQUENCE [LARGE SCALE GENOMIC DNA]</scope>
    <source>
        <strain evidence="1">Iper-2018</strain>
    </source>
</reference>
<keyword evidence="2" id="KW-1185">Reference proteome</keyword>